<dbReference type="Gene3D" id="6.10.250.1580">
    <property type="match status" value="1"/>
</dbReference>
<name>A0A318KG77_9FIRM</name>
<evidence type="ECO:0000256" key="7">
    <source>
        <dbReference type="ARBA" id="ARBA00022989"/>
    </source>
</evidence>
<keyword evidence="3 13" id="KW-1003">Cell membrane</keyword>
<keyword evidence="15" id="KW-0175">Coiled coil</keyword>
<dbReference type="PANTHER" id="PTHR33445">
    <property type="entry name" value="ATP SYNTHASE SUBUNIT B', CHLOROPLASTIC"/>
    <property type="match status" value="1"/>
</dbReference>
<evidence type="ECO:0000256" key="2">
    <source>
        <dbReference type="ARBA" id="ARBA00022448"/>
    </source>
</evidence>
<dbReference type="InterPro" id="IPR002146">
    <property type="entry name" value="ATP_synth_b/b'su_bac/chlpt"/>
</dbReference>
<keyword evidence="10 13" id="KW-0066">ATP synthesis</keyword>
<keyword evidence="8 13" id="KW-0406">Ion transport</keyword>
<feature type="coiled-coil region" evidence="15">
    <location>
        <begin position="67"/>
        <end position="128"/>
    </location>
</feature>
<evidence type="ECO:0000256" key="4">
    <source>
        <dbReference type="ARBA" id="ARBA00022547"/>
    </source>
</evidence>
<keyword evidence="2 13" id="KW-0813">Transport</keyword>
<evidence type="ECO:0000313" key="16">
    <source>
        <dbReference type="EMBL" id="PXX77154.1"/>
    </source>
</evidence>
<dbReference type="AlphaFoldDB" id="A0A318KG77"/>
<evidence type="ECO:0000256" key="1">
    <source>
        <dbReference type="ARBA" id="ARBA00005513"/>
    </source>
</evidence>
<comment type="function">
    <text evidence="11 13">F(1)F(0) ATP synthase produces ATP from ADP in the presence of a proton or sodium gradient. F-type ATPases consist of two structural domains, F(1) containing the extramembraneous catalytic core and F(0) containing the membrane proton channel, linked together by a central stalk and a peripheral stalk. During catalysis, ATP synthesis in the catalytic domain of F(1) is coupled via a rotary mechanism of the central stalk subunits to proton translocation.</text>
</comment>
<dbReference type="GO" id="GO:0012505">
    <property type="term" value="C:endomembrane system"/>
    <property type="evidence" value="ECO:0007669"/>
    <property type="project" value="UniProtKB-SubCell"/>
</dbReference>
<keyword evidence="6 13" id="KW-0375">Hydrogen ion transport</keyword>
<dbReference type="CDD" id="cd06503">
    <property type="entry name" value="ATP-synt_Fo_b"/>
    <property type="match status" value="1"/>
</dbReference>
<proteinExistence type="inferred from homology"/>
<reference evidence="16 17" key="1">
    <citation type="submission" date="2018-05" db="EMBL/GenBank/DDBJ databases">
        <title>Genomic Encyclopedia of Type Strains, Phase IV (KMG-IV): sequencing the most valuable type-strain genomes for metagenomic binning, comparative biology and taxonomic classification.</title>
        <authorList>
            <person name="Goeker M."/>
        </authorList>
    </citation>
    <scope>NUCLEOTIDE SEQUENCE [LARGE SCALE GENOMIC DNA]</scope>
    <source>
        <strain evidence="16 17">JC118</strain>
    </source>
</reference>
<feature type="transmembrane region" description="Helical" evidence="13">
    <location>
        <begin position="16"/>
        <end position="35"/>
    </location>
</feature>
<dbReference type="Proteomes" id="UP000247612">
    <property type="component" value="Unassembled WGS sequence"/>
</dbReference>
<dbReference type="GO" id="GO:0045259">
    <property type="term" value="C:proton-transporting ATP synthase complex"/>
    <property type="evidence" value="ECO:0007669"/>
    <property type="project" value="UniProtKB-KW"/>
</dbReference>
<evidence type="ECO:0000256" key="10">
    <source>
        <dbReference type="ARBA" id="ARBA00023310"/>
    </source>
</evidence>
<dbReference type="GO" id="GO:0046933">
    <property type="term" value="F:proton-transporting ATP synthase activity, rotational mechanism"/>
    <property type="evidence" value="ECO:0007669"/>
    <property type="project" value="UniProtKB-UniRule"/>
</dbReference>
<sequence length="172" mass="19544">MNINIDNYLRLNVIDMILVLISTVLICLLAKHFFWPQVLGYFDRRQKLIADEIASGQQAHAEGEAFKQQYAQQLKGAKKEAHEIIEAAKLSAKQEGAQILSKARVDANNAVEKAQRDIEREKMMAEKDIKKEITEVAFLAAEKIVGKELNDEEQKKYIDDFINNAGETPWQG</sequence>
<gene>
    <name evidence="13" type="primary">atpF</name>
    <name evidence="16" type="ORF">DES51_11294</name>
</gene>
<dbReference type="EMBL" id="QJKH01000012">
    <property type="protein sequence ID" value="PXX77154.1"/>
    <property type="molecule type" value="Genomic_DNA"/>
</dbReference>
<accession>A0A318KG77</accession>
<evidence type="ECO:0000256" key="8">
    <source>
        <dbReference type="ARBA" id="ARBA00023065"/>
    </source>
</evidence>
<keyword evidence="9 13" id="KW-0472">Membrane</keyword>
<comment type="function">
    <text evidence="13">Component of the F(0) channel, it forms part of the peripheral stalk, linking F(1) to F(0).</text>
</comment>
<protein>
    <recommendedName>
        <fullName evidence="13">ATP synthase subunit b</fullName>
    </recommendedName>
    <alternativeName>
        <fullName evidence="13">ATP synthase F(0) sector subunit b</fullName>
    </alternativeName>
    <alternativeName>
        <fullName evidence="13">ATPase subunit I</fullName>
    </alternativeName>
    <alternativeName>
        <fullName evidence="13">F-type ATPase subunit b</fullName>
        <shortName evidence="13">F-ATPase subunit b</shortName>
    </alternativeName>
</protein>
<evidence type="ECO:0000256" key="11">
    <source>
        <dbReference type="ARBA" id="ARBA00025198"/>
    </source>
</evidence>
<evidence type="ECO:0000256" key="3">
    <source>
        <dbReference type="ARBA" id="ARBA00022475"/>
    </source>
</evidence>
<dbReference type="NCBIfam" id="TIGR01144">
    <property type="entry name" value="ATP_synt_b"/>
    <property type="match status" value="1"/>
</dbReference>
<evidence type="ECO:0000256" key="5">
    <source>
        <dbReference type="ARBA" id="ARBA00022692"/>
    </source>
</evidence>
<dbReference type="Pfam" id="PF00430">
    <property type="entry name" value="ATP-synt_B"/>
    <property type="match status" value="1"/>
</dbReference>
<comment type="similarity">
    <text evidence="1 13 14">Belongs to the ATPase B chain family.</text>
</comment>
<evidence type="ECO:0000256" key="14">
    <source>
        <dbReference type="RuleBase" id="RU003848"/>
    </source>
</evidence>
<keyword evidence="7 13" id="KW-1133">Transmembrane helix</keyword>
<comment type="subcellular location">
    <subcellularLocation>
        <location evidence="13">Cell membrane</location>
        <topology evidence="13">Single-pass membrane protein</topology>
    </subcellularLocation>
    <subcellularLocation>
        <location evidence="12">Endomembrane system</location>
        <topology evidence="12">Single-pass membrane protein</topology>
    </subcellularLocation>
</comment>
<dbReference type="InterPro" id="IPR028987">
    <property type="entry name" value="ATP_synth_B-like_membr_sf"/>
</dbReference>
<evidence type="ECO:0000256" key="12">
    <source>
        <dbReference type="ARBA" id="ARBA00037847"/>
    </source>
</evidence>
<dbReference type="SUPFAM" id="SSF81573">
    <property type="entry name" value="F1F0 ATP synthase subunit B, membrane domain"/>
    <property type="match status" value="1"/>
</dbReference>
<keyword evidence="5 13" id="KW-0812">Transmembrane</keyword>
<evidence type="ECO:0000256" key="15">
    <source>
        <dbReference type="SAM" id="Coils"/>
    </source>
</evidence>
<evidence type="ECO:0000256" key="6">
    <source>
        <dbReference type="ARBA" id="ARBA00022781"/>
    </source>
</evidence>
<dbReference type="STRING" id="1034346.GCA_000313565_00976"/>
<dbReference type="InterPro" id="IPR050059">
    <property type="entry name" value="ATP_synthase_B_chain"/>
</dbReference>
<dbReference type="InterPro" id="IPR005864">
    <property type="entry name" value="ATP_synth_F0_bsu_bac"/>
</dbReference>
<evidence type="ECO:0000256" key="9">
    <source>
        <dbReference type="ARBA" id="ARBA00023136"/>
    </source>
</evidence>
<keyword evidence="17" id="KW-1185">Reference proteome</keyword>
<keyword evidence="4 13" id="KW-0138">CF(0)</keyword>
<dbReference type="RefSeq" id="WP_022937290.1">
    <property type="nucleotide sequence ID" value="NZ_CABKRQ010000002.1"/>
</dbReference>
<dbReference type="HAMAP" id="MF_01398">
    <property type="entry name" value="ATP_synth_b_bprime"/>
    <property type="match status" value="1"/>
</dbReference>
<evidence type="ECO:0000313" key="17">
    <source>
        <dbReference type="Proteomes" id="UP000247612"/>
    </source>
</evidence>
<organism evidence="16 17">
    <name type="scientific">Dielma fastidiosa</name>
    <dbReference type="NCBI Taxonomy" id="1034346"/>
    <lineage>
        <taxon>Bacteria</taxon>
        <taxon>Bacillati</taxon>
        <taxon>Bacillota</taxon>
        <taxon>Erysipelotrichia</taxon>
        <taxon>Erysipelotrichales</taxon>
        <taxon>Erysipelotrichaceae</taxon>
        <taxon>Dielma</taxon>
    </lineage>
</organism>
<dbReference type="PANTHER" id="PTHR33445:SF1">
    <property type="entry name" value="ATP SYNTHASE SUBUNIT B"/>
    <property type="match status" value="1"/>
</dbReference>
<dbReference type="GO" id="GO:0005886">
    <property type="term" value="C:plasma membrane"/>
    <property type="evidence" value="ECO:0007669"/>
    <property type="project" value="UniProtKB-SubCell"/>
</dbReference>
<comment type="caution">
    <text evidence="16">The sequence shown here is derived from an EMBL/GenBank/DDBJ whole genome shotgun (WGS) entry which is preliminary data.</text>
</comment>
<dbReference type="OrthoDB" id="1769578at2"/>
<evidence type="ECO:0000256" key="13">
    <source>
        <dbReference type="HAMAP-Rule" id="MF_01398"/>
    </source>
</evidence>
<dbReference type="GO" id="GO:0046961">
    <property type="term" value="F:proton-transporting ATPase activity, rotational mechanism"/>
    <property type="evidence" value="ECO:0007669"/>
    <property type="project" value="TreeGrafter"/>
</dbReference>
<comment type="subunit">
    <text evidence="13">F-type ATPases have 2 components, F(1) - the catalytic core - and F(0) - the membrane proton channel. F(1) has five subunits: alpha(3), beta(3), gamma(1), delta(1), epsilon(1). F(0) has three main subunits: a(1), b(2) and c(10-14). The alpha and beta chains form an alternating ring which encloses part of the gamma chain. F(1) is attached to F(0) by a central stalk formed by the gamma and epsilon chains, while a peripheral stalk is formed by the delta and b chains.</text>
</comment>